<feature type="binding site" evidence="4">
    <location>
        <position position="73"/>
    </location>
    <ligand>
        <name>molybdate</name>
        <dbReference type="ChEBI" id="CHEBI:36264"/>
    </ligand>
</feature>
<sequence>MKKRLIAMCTAALFTLSACSTGASGSDSQTGSAEPTTLTVFAAASLTEVFDDIAAEFKKAEPDVDVTFSFAGSSDLVSQITEGAPADVIATADEKTMNDLESAELLAGTPEIFASNTLTLAVAPGNPKNIDGSQDFAGNDLVVCAPQVPCGAATQKWADQNGVTLDPASEENSVTDVLGKVSAGQADAGIVYVTDVARSDGSVEQVDLDGADKVVNQYPAATVKASENQEKADAFVTFLRSPEAVKLLEDAGFSTP</sequence>
<keyword evidence="4" id="KW-0500">Molybdenum</keyword>
<organism evidence="5 6">
    <name type="scientific">Brevibacterium casei</name>
    <dbReference type="NCBI Taxonomy" id="33889"/>
    <lineage>
        <taxon>Bacteria</taxon>
        <taxon>Bacillati</taxon>
        <taxon>Actinomycetota</taxon>
        <taxon>Actinomycetes</taxon>
        <taxon>Micrococcales</taxon>
        <taxon>Brevibacteriaceae</taxon>
        <taxon>Brevibacterium</taxon>
    </lineage>
</organism>
<evidence type="ECO:0000256" key="2">
    <source>
        <dbReference type="ARBA" id="ARBA00022723"/>
    </source>
</evidence>
<feature type="binding site" evidence="4">
    <location>
        <position position="174"/>
    </location>
    <ligand>
        <name>molybdate</name>
        <dbReference type="ChEBI" id="CHEBI:36264"/>
    </ligand>
</feature>
<evidence type="ECO:0000313" key="6">
    <source>
        <dbReference type="Proteomes" id="UP000216867"/>
    </source>
</evidence>
<dbReference type="Gene3D" id="3.40.190.10">
    <property type="entry name" value="Periplasmic binding protein-like II"/>
    <property type="match status" value="2"/>
</dbReference>
<evidence type="ECO:0000256" key="4">
    <source>
        <dbReference type="PIRSR" id="PIRSR004846-1"/>
    </source>
</evidence>
<dbReference type="AlphaFoldDB" id="A0A269ZIU0"/>
<dbReference type="InterPro" id="IPR050682">
    <property type="entry name" value="ModA/WtpA"/>
</dbReference>
<keyword evidence="3" id="KW-0732">Signal</keyword>
<dbReference type="EMBL" id="NCWY01000002">
    <property type="protein sequence ID" value="PAK96906.1"/>
    <property type="molecule type" value="Genomic_DNA"/>
</dbReference>
<accession>A0A269ZIU0</accession>
<dbReference type="GO" id="GO:0030973">
    <property type="term" value="F:molybdate ion binding"/>
    <property type="evidence" value="ECO:0007669"/>
    <property type="project" value="TreeGrafter"/>
</dbReference>
<dbReference type="NCBIfam" id="TIGR01256">
    <property type="entry name" value="modA"/>
    <property type="match status" value="1"/>
</dbReference>
<evidence type="ECO:0000256" key="1">
    <source>
        <dbReference type="ARBA" id="ARBA00009175"/>
    </source>
</evidence>
<feature type="binding site" evidence="4">
    <location>
        <position position="192"/>
    </location>
    <ligand>
        <name>molybdate</name>
        <dbReference type="ChEBI" id="CHEBI:36264"/>
    </ligand>
</feature>
<dbReference type="RefSeq" id="WP_095375427.1">
    <property type="nucleotide sequence ID" value="NZ_CP068173.1"/>
</dbReference>
<dbReference type="Pfam" id="PF13531">
    <property type="entry name" value="SBP_bac_11"/>
    <property type="match status" value="1"/>
</dbReference>
<keyword evidence="2 4" id="KW-0479">Metal-binding</keyword>
<name>A0A269ZIU0_9MICO</name>
<evidence type="ECO:0000313" key="5">
    <source>
        <dbReference type="EMBL" id="PAK96906.1"/>
    </source>
</evidence>
<protein>
    <submittedName>
        <fullName evidence="5">Molybdate ABC transporter substrate-binding protein</fullName>
    </submittedName>
</protein>
<dbReference type="GO" id="GO:0015689">
    <property type="term" value="P:molybdate ion transport"/>
    <property type="evidence" value="ECO:0007669"/>
    <property type="project" value="InterPro"/>
</dbReference>
<dbReference type="PROSITE" id="PS51257">
    <property type="entry name" value="PROKAR_LIPOPROTEIN"/>
    <property type="match status" value="1"/>
</dbReference>
<proteinExistence type="inferred from homology"/>
<comment type="caution">
    <text evidence="5">The sequence shown here is derived from an EMBL/GenBank/DDBJ whole genome shotgun (WGS) entry which is preliminary data.</text>
</comment>
<feature type="binding site" evidence="4">
    <location>
        <position position="45"/>
    </location>
    <ligand>
        <name>molybdate</name>
        <dbReference type="ChEBI" id="CHEBI:36264"/>
    </ligand>
</feature>
<evidence type="ECO:0000256" key="3">
    <source>
        <dbReference type="ARBA" id="ARBA00022729"/>
    </source>
</evidence>
<dbReference type="PIRSF" id="PIRSF004846">
    <property type="entry name" value="ModA"/>
    <property type="match status" value="1"/>
</dbReference>
<dbReference type="InterPro" id="IPR005950">
    <property type="entry name" value="ModA"/>
</dbReference>
<comment type="similarity">
    <text evidence="1">Belongs to the bacterial solute-binding protein ModA family.</text>
</comment>
<reference evidence="5 6" key="1">
    <citation type="submission" date="2017-04" db="EMBL/GenBank/DDBJ databases">
        <title>Kefir bacterial isolates.</title>
        <authorList>
            <person name="Kim Y."/>
            <person name="Blasche S."/>
            <person name="Patil K.R."/>
        </authorList>
    </citation>
    <scope>NUCLEOTIDE SEQUENCE [LARGE SCALE GENOMIC DNA]</scope>
    <source>
        <strain evidence="5 6">OG2</strain>
    </source>
</reference>
<dbReference type="PANTHER" id="PTHR30632">
    <property type="entry name" value="MOLYBDATE-BINDING PERIPLASMIC PROTEIN"/>
    <property type="match status" value="1"/>
</dbReference>
<dbReference type="PANTHER" id="PTHR30632:SF0">
    <property type="entry name" value="SULFATE-BINDING PROTEIN"/>
    <property type="match status" value="1"/>
</dbReference>
<dbReference type="GO" id="GO:0046872">
    <property type="term" value="F:metal ion binding"/>
    <property type="evidence" value="ECO:0007669"/>
    <property type="project" value="UniProtKB-KW"/>
</dbReference>
<dbReference type="Proteomes" id="UP000216867">
    <property type="component" value="Unassembled WGS sequence"/>
</dbReference>
<dbReference type="SUPFAM" id="SSF53850">
    <property type="entry name" value="Periplasmic binding protein-like II"/>
    <property type="match status" value="1"/>
</dbReference>
<gene>
    <name evidence="5" type="ORF">B8X04_03100</name>
</gene>